<dbReference type="AlphaFoldDB" id="A0A368GZK6"/>
<dbReference type="STRING" id="29170.A0A368GZK6"/>
<dbReference type="PANTHER" id="PTHR22989:SF11">
    <property type="entry name" value="POLY-N-ACETYLLACTOSAMINE EXTENSION ENZYME"/>
    <property type="match status" value="1"/>
</dbReference>
<protein>
    <submittedName>
        <fullName evidence="1">Uncharacterized protein</fullName>
    </submittedName>
</protein>
<name>A0A368GZK6_ANCCA</name>
<dbReference type="PANTHER" id="PTHR22989">
    <property type="entry name" value="UNCHARACTERIZED DUF13 C.ELEGANS"/>
    <property type="match status" value="1"/>
</dbReference>
<gene>
    <name evidence="1" type="ORF">ANCCAN_05062</name>
</gene>
<reference evidence="1 2" key="1">
    <citation type="submission" date="2014-10" db="EMBL/GenBank/DDBJ databases">
        <title>Draft genome of the hookworm Ancylostoma caninum.</title>
        <authorList>
            <person name="Mitreva M."/>
        </authorList>
    </citation>
    <scope>NUCLEOTIDE SEQUENCE [LARGE SCALE GENOMIC DNA]</scope>
    <source>
        <strain evidence="1 2">Baltimore</strain>
    </source>
</reference>
<dbReference type="OrthoDB" id="5792277at2759"/>
<organism evidence="1 2">
    <name type="scientific">Ancylostoma caninum</name>
    <name type="common">Dog hookworm</name>
    <dbReference type="NCBI Taxonomy" id="29170"/>
    <lineage>
        <taxon>Eukaryota</taxon>
        <taxon>Metazoa</taxon>
        <taxon>Ecdysozoa</taxon>
        <taxon>Nematoda</taxon>
        <taxon>Chromadorea</taxon>
        <taxon>Rhabditida</taxon>
        <taxon>Rhabditina</taxon>
        <taxon>Rhabditomorpha</taxon>
        <taxon>Strongyloidea</taxon>
        <taxon>Ancylostomatidae</taxon>
        <taxon>Ancylostomatinae</taxon>
        <taxon>Ancylostoma</taxon>
    </lineage>
</organism>
<comment type="caution">
    <text evidence="1">The sequence shown here is derived from an EMBL/GenBank/DDBJ whole genome shotgun (WGS) entry which is preliminary data.</text>
</comment>
<proteinExistence type="predicted"/>
<keyword evidence="2" id="KW-1185">Reference proteome</keyword>
<sequence>MFIKTRWLNAMDNQDFFHSMWEAIPNIVNICSYGKLSERIDIFEKDEQEVMFLTNNIDDPEHHCDIVFVTDDGDLAIPTEMKKKYKDCRIHSSSDTHHGVPPNPALGITTYPFKVQPHGALKVDLFEDLAPNEYRNVSLVTLMSFFVRRFRASSIIINTKDAHKFVPLFFDKGKFQESYLVTCQLNIAYPKPKTYQEMVDFRIAWLRLLNDRNYWLRHVSRTKDTLNMFLLSISDGFCWQKYLTWMMPHLVKY</sequence>
<accession>A0A368GZK6</accession>
<evidence type="ECO:0000313" key="2">
    <source>
        <dbReference type="Proteomes" id="UP000252519"/>
    </source>
</evidence>
<dbReference type="EMBL" id="JOJR01000042">
    <property type="protein sequence ID" value="RCN48779.1"/>
    <property type="molecule type" value="Genomic_DNA"/>
</dbReference>
<evidence type="ECO:0000313" key="1">
    <source>
        <dbReference type="EMBL" id="RCN48779.1"/>
    </source>
</evidence>
<dbReference type="Proteomes" id="UP000252519">
    <property type="component" value="Unassembled WGS sequence"/>
</dbReference>